<dbReference type="AlphaFoldDB" id="A0A0F9F1M6"/>
<accession>A0A0F9F1M6</accession>
<organism evidence="3">
    <name type="scientific">marine sediment metagenome</name>
    <dbReference type="NCBI Taxonomy" id="412755"/>
    <lineage>
        <taxon>unclassified sequences</taxon>
        <taxon>metagenomes</taxon>
        <taxon>ecological metagenomes</taxon>
    </lineage>
</organism>
<evidence type="ECO:0000313" key="3">
    <source>
        <dbReference type="EMBL" id="KKL80253.1"/>
    </source>
</evidence>
<evidence type="ECO:0000256" key="2">
    <source>
        <dbReference type="SAM" id="Phobius"/>
    </source>
</evidence>
<proteinExistence type="predicted"/>
<evidence type="ECO:0000256" key="1">
    <source>
        <dbReference type="SAM" id="MobiDB-lite"/>
    </source>
</evidence>
<protein>
    <submittedName>
        <fullName evidence="3">Uncharacterized protein</fullName>
    </submittedName>
</protein>
<dbReference type="EMBL" id="LAZR01022908">
    <property type="protein sequence ID" value="KKL80253.1"/>
    <property type="molecule type" value="Genomic_DNA"/>
</dbReference>
<keyword evidence="2" id="KW-0812">Transmembrane</keyword>
<sequence>MSKFLGFYLKALKKERIHNITLGGQSIPIKLPLFFILVKITDNYIITIGIILLASQIFIGFISKVPSQYHCPACKSKKVVEYEEYIECSLCNLEFFKEGLDEIDDENQLSVQELDGIVKAFDELGGKYGRDKLSRSFDEDDFEDSEDELDYNDT</sequence>
<feature type="compositionally biased region" description="Basic and acidic residues" evidence="1">
    <location>
        <begin position="128"/>
        <end position="137"/>
    </location>
</feature>
<reference evidence="3" key="1">
    <citation type="journal article" date="2015" name="Nature">
        <title>Complex archaea that bridge the gap between prokaryotes and eukaryotes.</title>
        <authorList>
            <person name="Spang A."/>
            <person name="Saw J.H."/>
            <person name="Jorgensen S.L."/>
            <person name="Zaremba-Niedzwiedzka K."/>
            <person name="Martijn J."/>
            <person name="Lind A.E."/>
            <person name="van Eijk R."/>
            <person name="Schleper C."/>
            <person name="Guy L."/>
            <person name="Ettema T.J."/>
        </authorList>
    </citation>
    <scope>NUCLEOTIDE SEQUENCE</scope>
</reference>
<feature type="compositionally biased region" description="Acidic residues" evidence="1">
    <location>
        <begin position="138"/>
        <end position="154"/>
    </location>
</feature>
<name>A0A0F9F1M6_9ZZZZ</name>
<comment type="caution">
    <text evidence="3">The sequence shown here is derived from an EMBL/GenBank/DDBJ whole genome shotgun (WGS) entry which is preliminary data.</text>
</comment>
<keyword evidence="2" id="KW-0472">Membrane</keyword>
<feature type="transmembrane region" description="Helical" evidence="2">
    <location>
        <begin position="44"/>
        <end position="62"/>
    </location>
</feature>
<keyword evidence="2" id="KW-1133">Transmembrane helix</keyword>
<gene>
    <name evidence="3" type="ORF">LCGC14_2006600</name>
</gene>
<feature type="region of interest" description="Disordered" evidence="1">
    <location>
        <begin position="128"/>
        <end position="154"/>
    </location>
</feature>